<keyword evidence="2" id="KW-0614">Plasmid</keyword>
<feature type="compositionally biased region" description="Polar residues" evidence="1">
    <location>
        <begin position="10"/>
        <end position="19"/>
    </location>
</feature>
<reference evidence="2" key="1">
    <citation type="submission" date="2015-06" db="EMBL/GenBank/DDBJ databases">
        <authorList>
            <person name="Joergensen T."/>
        </authorList>
    </citation>
    <scope>NUCLEOTIDE SEQUENCE</scope>
    <source>
        <plasmid evidence="2">pRGRH0082</plasmid>
    </source>
</reference>
<accession>A0A0H5PWB3</accession>
<feature type="region of interest" description="Disordered" evidence="1">
    <location>
        <begin position="1"/>
        <end position="53"/>
    </location>
</feature>
<protein>
    <submittedName>
        <fullName evidence="2">Uncharacterized protein</fullName>
    </submittedName>
</protein>
<evidence type="ECO:0000313" key="2">
    <source>
        <dbReference type="EMBL" id="CRY93853.1"/>
    </source>
</evidence>
<name>A0A0H5PWB3_9ZZZZ</name>
<sequence>MSKQKETQSSKDNFLNQEDISVLLSPQGATGEVRHAPESFKMGRTYSTTAPNTERGLFDSLEEQPEEERSITISGLTKTISETDLSHYIYAVRKILYNQSYTARNEDVNSGIVREETKAVKPLEHISGKGKKQRRELRPYYKPQILTSLIDLCKEAYGTDRPTTEQKKRIAKIIELVHSTPLIVEFPNGDKLEAPLVVNMCKYTRKEDGAIFYQLAPNPIFSGKEAVSNFAQLPQRANYLLTSAIKDRGQRRTEAHLRFMERLAMQDPNKPFSIGLDNLLNYLNLTEYFRKNPKNVWGRTEADQRSGKLWAIFQIAVDTGQLKELPRIEQRSSDGMTMFVFTLNPDYCK</sequence>
<proteinExistence type="predicted"/>
<geneLocation type="plasmid" evidence="2">
    <name>pRGRH0082</name>
</geneLocation>
<dbReference type="EMBL" id="LN852773">
    <property type="protein sequence ID" value="CRY93853.1"/>
    <property type="molecule type" value="Genomic_DNA"/>
</dbReference>
<reference evidence="2" key="2">
    <citation type="submission" date="2015-07" db="EMBL/GenBank/DDBJ databases">
        <title>Plasmids, circular viruses and viroids from rat gut.</title>
        <authorList>
            <person name="Jorgensen T.J."/>
            <person name="Hansen M.A."/>
            <person name="Xu Z."/>
            <person name="Tabak M.A."/>
            <person name="Sorensen S.J."/>
            <person name="Hansen L.H."/>
        </authorList>
    </citation>
    <scope>NUCLEOTIDE SEQUENCE</scope>
    <source>
        <plasmid evidence="2">pRGRH0082</plasmid>
    </source>
</reference>
<dbReference type="AlphaFoldDB" id="A0A0H5PWB3"/>
<evidence type="ECO:0000256" key="1">
    <source>
        <dbReference type="SAM" id="MobiDB-lite"/>
    </source>
</evidence>
<organism evidence="2">
    <name type="scientific">uncultured prokaryote</name>
    <dbReference type="NCBI Taxonomy" id="198431"/>
    <lineage>
        <taxon>unclassified sequences</taxon>
        <taxon>environmental samples</taxon>
    </lineage>
</organism>